<accession>A0A0K1RCD0</accession>
<dbReference type="PATRIC" id="fig|156976.3.peg.1532"/>
<dbReference type="Gene3D" id="3.40.190.10">
    <property type="entry name" value="Periplasmic binding protein-like II"/>
    <property type="match status" value="1"/>
</dbReference>
<protein>
    <submittedName>
        <fullName evidence="2">ABC transporter substrate-binding protein</fullName>
    </submittedName>
</protein>
<dbReference type="SUPFAM" id="SSF53850">
    <property type="entry name" value="Periplasmic binding protein-like II"/>
    <property type="match status" value="1"/>
</dbReference>
<dbReference type="Pfam" id="PF00496">
    <property type="entry name" value="SBP_bac_5"/>
    <property type="match status" value="1"/>
</dbReference>
<name>A0A0K1RCD0_9CORY</name>
<gene>
    <name evidence="2" type="ORF">AK829_07660</name>
</gene>
<evidence type="ECO:0000313" key="3">
    <source>
        <dbReference type="Proteomes" id="UP000060016"/>
    </source>
</evidence>
<dbReference type="Gene3D" id="3.10.105.10">
    <property type="entry name" value="Dipeptide-binding Protein, Domain 3"/>
    <property type="match status" value="1"/>
</dbReference>
<dbReference type="GO" id="GO:0042597">
    <property type="term" value="C:periplasmic space"/>
    <property type="evidence" value="ECO:0007669"/>
    <property type="project" value="UniProtKB-ARBA"/>
</dbReference>
<dbReference type="PROSITE" id="PS51257">
    <property type="entry name" value="PROKAR_LIPOPROTEIN"/>
    <property type="match status" value="1"/>
</dbReference>
<dbReference type="KEGG" id="crie:AK829_07660"/>
<evidence type="ECO:0000313" key="2">
    <source>
        <dbReference type="EMBL" id="AKV59048.1"/>
    </source>
</evidence>
<dbReference type="AlphaFoldDB" id="A0A0K1RCD0"/>
<proteinExistence type="predicted"/>
<dbReference type="PIRSF" id="PIRSF002741">
    <property type="entry name" value="MppA"/>
    <property type="match status" value="1"/>
</dbReference>
<dbReference type="CDD" id="cd08492">
    <property type="entry name" value="PBP2_NikA_DppA_OppA_like_15"/>
    <property type="match status" value="1"/>
</dbReference>
<dbReference type="InterPro" id="IPR023920">
    <property type="entry name" value="ABC_transptr_sub-bd_KPN01854"/>
</dbReference>
<dbReference type="GO" id="GO:0043190">
    <property type="term" value="C:ATP-binding cassette (ABC) transporter complex"/>
    <property type="evidence" value="ECO:0007669"/>
    <property type="project" value="InterPro"/>
</dbReference>
<dbReference type="GO" id="GO:0015833">
    <property type="term" value="P:peptide transport"/>
    <property type="evidence" value="ECO:0007669"/>
    <property type="project" value="TreeGrafter"/>
</dbReference>
<dbReference type="EMBL" id="CP012342">
    <property type="protein sequence ID" value="AKV59048.1"/>
    <property type="molecule type" value="Genomic_DNA"/>
</dbReference>
<keyword evidence="3" id="KW-1185">Reference proteome</keyword>
<dbReference type="InterPro" id="IPR039424">
    <property type="entry name" value="SBP_5"/>
</dbReference>
<dbReference type="NCBIfam" id="TIGR04028">
    <property type="entry name" value="SBP_KPN_01854"/>
    <property type="match status" value="1"/>
</dbReference>
<dbReference type="Proteomes" id="UP000060016">
    <property type="component" value="Chromosome"/>
</dbReference>
<sequence length="562" mass="61639">MNGMKKGTMNVLRGKVTPSIAIAVVAALLAGCAPPTSGKSDNVLTYLESAWFNNLYPPAAGFYPNGGVVNQITDRLLYQDPETLELHPWIATDLPEINEDATVFTFDIRTDVTYSDGTPMTAQNIVDNFDLYGLGDKERLFNVSEQISNYERGEVVDEDTVRFYFSKPSPGFAQATSSYNAGLLGDASLKLRSEDFGPGNAVNVIASGPFVVESETLGTDLVLRAREDYDWAPPVLEHQGRARLDGIHYTFAAEEAVRSGALISGQADMVREISAPVEPHLKNHGIQVVSASTNGMSNQLAFRFNHPLLQDIRVRKALIHGINREEILRVLYSDSYPLATGPMASTALGYTEKAGEYTFDPELSRELLDSAGWLPGPDGIRVKDGQRLSLWINYAQPQPRSKELVTMAQSDLRELGIELNMVAGDRATQNAAVKDIERVQIMHTVVGRADYDVIVSHLSLKRRDALLNNAGDDTPVDPTLEELLSTISSTADAQGREAASHAVQDYLTEQAYVLPLFEEPQVYALAPHVKGFDTEAVARPSFYSVYFENGEDEEVTAKEAKS</sequence>
<reference evidence="2 3" key="1">
    <citation type="submission" date="2015-08" db="EMBL/GenBank/DDBJ databases">
        <authorList>
            <person name="Babu N.S."/>
            <person name="Beckwith C.J."/>
            <person name="Beseler K.G."/>
            <person name="Brison A."/>
            <person name="Carone J.V."/>
            <person name="Caskin T.P."/>
            <person name="Diamond M."/>
            <person name="Durham M.E."/>
            <person name="Foxe J.M."/>
            <person name="Go M."/>
            <person name="Henderson B.A."/>
            <person name="Jones I.B."/>
            <person name="McGettigan J.A."/>
            <person name="Micheletti S.J."/>
            <person name="Nasrallah M.E."/>
            <person name="Ortiz D."/>
            <person name="Piller C.R."/>
            <person name="Privatt S.R."/>
            <person name="Schneider S.L."/>
            <person name="Sharp S."/>
            <person name="Smith T.C."/>
            <person name="Stanton J.D."/>
            <person name="Ullery H.E."/>
            <person name="Wilson R.J."/>
            <person name="Serrano M.G."/>
            <person name="Buck G."/>
            <person name="Lee V."/>
            <person name="Wang Y."/>
            <person name="Carvalho R."/>
            <person name="Voegtly L."/>
            <person name="Shi R."/>
            <person name="Duckworth R."/>
            <person name="Johnson A."/>
            <person name="Loviza R."/>
            <person name="Walstead R."/>
            <person name="Shah Z."/>
            <person name="Kiflezghi M."/>
            <person name="Wade K."/>
            <person name="Ball S.L."/>
            <person name="Bradley K.W."/>
            <person name="Asai D.J."/>
            <person name="Bowman C.A."/>
            <person name="Russell D.A."/>
            <person name="Pope W.H."/>
            <person name="Jacobs-Sera D."/>
            <person name="Hendrix R.W."/>
            <person name="Hatfull G.F."/>
        </authorList>
    </citation>
    <scope>NUCLEOTIDE SEQUENCE [LARGE SCALE GENOMIC DNA]</scope>
    <source>
        <strain evidence="2 3">PUDD_83A45</strain>
    </source>
</reference>
<feature type="domain" description="Solute-binding protein family 5" evidence="1">
    <location>
        <begin position="85"/>
        <end position="434"/>
    </location>
</feature>
<organism evidence="2 3">
    <name type="scientific">Corynebacterium riegelii</name>
    <dbReference type="NCBI Taxonomy" id="156976"/>
    <lineage>
        <taxon>Bacteria</taxon>
        <taxon>Bacillati</taxon>
        <taxon>Actinomycetota</taxon>
        <taxon>Actinomycetes</taxon>
        <taxon>Mycobacteriales</taxon>
        <taxon>Corynebacteriaceae</taxon>
        <taxon>Corynebacterium</taxon>
    </lineage>
</organism>
<dbReference type="PANTHER" id="PTHR30290">
    <property type="entry name" value="PERIPLASMIC BINDING COMPONENT OF ABC TRANSPORTER"/>
    <property type="match status" value="1"/>
</dbReference>
<dbReference type="STRING" id="156976.AK829_07660"/>
<dbReference type="InterPro" id="IPR030678">
    <property type="entry name" value="Peptide/Ni-bd"/>
</dbReference>
<evidence type="ECO:0000259" key="1">
    <source>
        <dbReference type="Pfam" id="PF00496"/>
    </source>
</evidence>
<dbReference type="InterPro" id="IPR000914">
    <property type="entry name" value="SBP_5_dom"/>
</dbReference>
<dbReference type="GO" id="GO:1904680">
    <property type="term" value="F:peptide transmembrane transporter activity"/>
    <property type="evidence" value="ECO:0007669"/>
    <property type="project" value="TreeGrafter"/>
</dbReference>